<dbReference type="PANTHER" id="PTHR22803">
    <property type="entry name" value="MANNOSE, PHOSPHOLIPASE, LECTIN RECEPTOR RELATED"/>
    <property type="match status" value="1"/>
</dbReference>
<evidence type="ECO:0000259" key="2">
    <source>
        <dbReference type="PROSITE" id="PS50041"/>
    </source>
</evidence>
<proteinExistence type="predicted"/>
<keyword evidence="4" id="KW-1185">Reference proteome</keyword>
<dbReference type="EMBL" id="JBBPFD010000018">
    <property type="protein sequence ID" value="KAK7889702.1"/>
    <property type="molecule type" value="Genomic_DNA"/>
</dbReference>
<protein>
    <recommendedName>
        <fullName evidence="2">C-type lectin domain-containing protein</fullName>
    </recommendedName>
</protein>
<comment type="caution">
    <text evidence="3">The sequence shown here is derived from an EMBL/GenBank/DDBJ whole genome shotgun (WGS) entry which is preliminary data.</text>
</comment>
<accession>A0AAW0NBV9</accession>
<organism evidence="3 4">
    <name type="scientific">Mugilogobius chulae</name>
    <name type="common">yellowstripe goby</name>
    <dbReference type="NCBI Taxonomy" id="88201"/>
    <lineage>
        <taxon>Eukaryota</taxon>
        <taxon>Metazoa</taxon>
        <taxon>Chordata</taxon>
        <taxon>Craniata</taxon>
        <taxon>Vertebrata</taxon>
        <taxon>Euteleostomi</taxon>
        <taxon>Actinopterygii</taxon>
        <taxon>Neopterygii</taxon>
        <taxon>Teleostei</taxon>
        <taxon>Neoteleostei</taxon>
        <taxon>Acanthomorphata</taxon>
        <taxon>Gobiaria</taxon>
        <taxon>Gobiiformes</taxon>
        <taxon>Gobioidei</taxon>
        <taxon>Gobiidae</taxon>
        <taxon>Gobionellinae</taxon>
        <taxon>Mugilogobius</taxon>
    </lineage>
</organism>
<dbReference type="InterPro" id="IPR001304">
    <property type="entry name" value="C-type_lectin-like"/>
</dbReference>
<gene>
    <name evidence="3" type="ORF">WMY93_025262</name>
</gene>
<feature type="compositionally biased region" description="Polar residues" evidence="1">
    <location>
        <begin position="244"/>
        <end position="267"/>
    </location>
</feature>
<dbReference type="InterPro" id="IPR016187">
    <property type="entry name" value="CTDL_fold"/>
</dbReference>
<dbReference type="InterPro" id="IPR050111">
    <property type="entry name" value="C-type_lectin/snaclec_domain"/>
</dbReference>
<dbReference type="InterPro" id="IPR016186">
    <property type="entry name" value="C-type_lectin-like/link_sf"/>
</dbReference>
<reference evidence="4" key="1">
    <citation type="submission" date="2024-04" db="EMBL/GenBank/DDBJ databases">
        <title>Salinicola lusitanus LLJ914,a marine bacterium isolated from the Okinawa Trough.</title>
        <authorList>
            <person name="Li J."/>
        </authorList>
    </citation>
    <scope>NUCLEOTIDE SEQUENCE [LARGE SCALE GENOMIC DNA]</scope>
</reference>
<feature type="region of interest" description="Disordered" evidence="1">
    <location>
        <begin position="84"/>
        <end position="116"/>
    </location>
</feature>
<dbReference type="AlphaFoldDB" id="A0AAW0NBV9"/>
<name>A0AAW0NBV9_9GOBI</name>
<dbReference type="Gene3D" id="3.10.100.10">
    <property type="entry name" value="Mannose-Binding Protein A, subunit A"/>
    <property type="match status" value="1"/>
</dbReference>
<dbReference type="SMART" id="SM00034">
    <property type="entry name" value="CLECT"/>
    <property type="match status" value="1"/>
</dbReference>
<dbReference type="PROSITE" id="PS50041">
    <property type="entry name" value="C_TYPE_LECTIN_2"/>
    <property type="match status" value="1"/>
</dbReference>
<evidence type="ECO:0000313" key="4">
    <source>
        <dbReference type="Proteomes" id="UP001460270"/>
    </source>
</evidence>
<dbReference type="CDD" id="cd00037">
    <property type="entry name" value="CLECT"/>
    <property type="match status" value="1"/>
</dbReference>
<dbReference type="SUPFAM" id="SSF56436">
    <property type="entry name" value="C-type lectin-like"/>
    <property type="match status" value="1"/>
</dbReference>
<evidence type="ECO:0000313" key="3">
    <source>
        <dbReference type="EMBL" id="KAK7889702.1"/>
    </source>
</evidence>
<sequence>MEWKGRGIKAGGVGVSLTQTHTYTQDSFTNRADLRAAHYSSAGCLEWRDEVEERWNSQRSVSMMKLLVALLFVGAVTAKSTGLTPKSVDDVPLGEDMTPKSVDDVPLGEDMTPKSVDDVPLGEVMPGIWQSFNGRSFMYVTNRATWSGAQAYCMTLGGSLASVHNFLEEDFVSHMTDERAWIGLSDAQNEGKWLWINSEPLTYTKWCPGEPNNYGGRQHCAVINYLRCSCRPGEAQEPADLNHRSTPLSKKNPDEMSSSDVQRSPSL</sequence>
<dbReference type="Proteomes" id="UP001460270">
    <property type="component" value="Unassembled WGS sequence"/>
</dbReference>
<dbReference type="Pfam" id="PF00059">
    <property type="entry name" value="Lectin_C"/>
    <property type="match status" value="1"/>
</dbReference>
<evidence type="ECO:0000256" key="1">
    <source>
        <dbReference type="SAM" id="MobiDB-lite"/>
    </source>
</evidence>
<feature type="domain" description="C-type lectin" evidence="2">
    <location>
        <begin position="132"/>
        <end position="230"/>
    </location>
</feature>
<feature type="region of interest" description="Disordered" evidence="1">
    <location>
        <begin position="236"/>
        <end position="267"/>
    </location>
</feature>